<sequence length="189" mass="21852">MDSKEDMNVKINMHQVLIRKNFLGRSAEKVTKKRRERVGVGTVRQQQKRGREKVNLIENDNKERSLLEVKRERRRELLAATEKAVFGLAGLTYSRRYTATNDDVSLPLRKRSSGRLAVFCILSRLKSPLLYNKFSVALDRSVYSSGCRDDVQFKRSSLFDGQRVTASYVIASARLVHSDQQQPDWKLYI</sequence>
<dbReference type="EMBL" id="KQ982174">
    <property type="protein sequence ID" value="KYQ59306.1"/>
    <property type="molecule type" value="Genomic_DNA"/>
</dbReference>
<dbReference type="Proteomes" id="UP000075809">
    <property type="component" value="Unassembled WGS sequence"/>
</dbReference>
<reference evidence="1 2" key="1">
    <citation type="submission" date="2015-09" db="EMBL/GenBank/DDBJ databases">
        <title>Trachymyrmex zeteki WGS genome.</title>
        <authorList>
            <person name="Nygaard S."/>
            <person name="Hu H."/>
            <person name="Boomsma J."/>
            <person name="Zhang G."/>
        </authorList>
    </citation>
    <scope>NUCLEOTIDE SEQUENCE [LARGE SCALE GENOMIC DNA]</scope>
    <source>
        <strain evidence="1">Tzet28-1</strain>
        <tissue evidence="1">Whole body</tissue>
    </source>
</reference>
<name>A0A151XG01_9HYME</name>
<evidence type="ECO:0000313" key="1">
    <source>
        <dbReference type="EMBL" id="KYQ59306.1"/>
    </source>
</evidence>
<keyword evidence="2" id="KW-1185">Reference proteome</keyword>
<gene>
    <name evidence="1" type="ORF">ALC60_01615</name>
</gene>
<accession>A0A151XG01</accession>
<organism evidence="1 2">
    <name type="scientific">Mycetomoellerius zeteki</name>
    <dbReference type="NCBI Taxonomy" id="64791"/>
    <lineage>
        <taxon>Eukaryota</taxon>
        <taxon>Metazoa</taxon>
        <taxon>Ecdysozoa</taxon>
        <taxon>Arthropoda</taxon>
        <taxon>Hexapoda</taxon>
        <taxon>Insecta</taxon>
        <taxon>Pterygota</taxon>
        <taxon>Neoptera</taxon>
        <taxon>Endopterygota</taxon>
        <taxon>Hymenoptera</taxon>
        <taxon>Apocrita</taxon>
        <taxon>Aculeata</taxon>
        <taxon>Formicoidea</taxon>
        <taxon>Formicidae</taxon>
        <taxon>Myrmicinae</taxon>
        <taxon>Mycetomoellerius</taxon>
    </lineage>
</organism>
<evidence type="ECO:0000313" key="2">
    <source>
        <dbReference type="Proteomes" id="UP000075809"/>
    </source>
</evidence>
<proteinExistence type="predicted"/>
<dbReference type="AlphaFoldDB" id="A0A151XG01"/>
<protein>
    <submittedName>
        <fullName evidence="1">Uncharacterized protein</fullName>
    </submittedName>
</protein>